<dbReference type="eggNOG" id="COG0457">
    <property type="taxonomic scope" value="Bacteria"/>
</dbReference>
<dbReference type="Pfam" id="PF02518">
    <property type="entry name" value="HATPase_c"/>
    <property type="match status" value="1"/>
</dbReference>
<evidence type="ECO:0000313" key="11">
    <source>
        <dbReference type="Proteomes" id="UP000008634"/>
    </source>
</evidence>
<dbReference type="GO" id="GO:0000155">
    <property type="term" value="F:phosphorelay sensor kinase activity"/>
    <property type="evidence" value="ECO:0007669"/>
    <property type="project" value="InterPro"/>
</dbReference>
<protein>
    <recommendedName>
        <fullName evidence="2">histidine kinase</fullName>
        <ecNumber evidence="2">2.7.13.3</ecNumber>
    </recommendedName>
</protein>
<keyword evidence="3" id="KW-0597">Phosphoprotein</keyword>
<dbReference type="AlphaFoldDB" id="E6X497"/>
<dbReference type="InterPro" id="IPR003661">
    <property type="entry name" value="HisK_dim/P_dom"/>
</dbReference>
<comment type="catalytic activity">
    <reaction evidence="1">
        <text>ATP + protein L-histidine = ADP + protein N-phospho-L-histidine.</text>
        <dbReference type="EC" id="2.7.13.3"/>
    </reaction>
</comment>
<dbReference type="Pfam" id="PF13181">
    <property type="entry name" value="TPR_8"/>
    <property type="match status" value="1"/>
</dbReference>
<dbReference type="InterPro" id="IPR050736">
    <property type="entry name" value="Sensor_HK_Regulatory"/>
</dbReference>
<organism evidence="10 11">
    <name type="scientific">Cellulophaga algicola (strain DSM 14237 / IC166 / ACAM 630)</name>
    <dbReference type="NCBI Taxonomy" id="688270"/>
    <lineage>
        <taxon>Bacteria</taxon>
        <taxon>Pseudomonadati</taxon>
        <taxon>Bacteroidota</taxon>
        <taxon>Flavobacteriia</taxon>
        <taxon>Flavobacteriales</taxon>
        <taxon>Flavobacteriaceae</taxon>
        <taxon>Cellulophaga</taxon>
    </lineage>
</organism>
<keyword evidence="11" id="KW-1185">Reference proteome</keyword>
<evidence type="ECO:0000256" key="8">
    <source>
        <dbReference type="SAM" id="Phobius"/>
    </source>
</evidence>
<evidence type="ECO:0000256" key="4">
    <source>
        <dbReference type="ARBA" id="ARBA00022679"/>
    </source>
</evidence>
<evidence type="ECO:0000256" key="5">
    <source>
        <dbReference type="ARBA" id="ARBA00022777"/>
    </source>
</evidence>
<name>E6X497_CELAD</name>
<dbReference type="PROSITE" id="PS50005">
    <property type="entry name" value="TPR"/>
    <property type="match status" value="1"/>
</dbReference>
<keyword evidence="8" id="KW-0472">Membrane</keyword>
<dbReference type="SMART" id="SM00388">
    <property type="entry name" value="HisKA"/>
    <property type="match status" value="1"/>
</dbReference>
<dbReference type="PANTHER" id="PTHR43711:SF31">
    <property type="entry name" value="HISTIDINE KINASE"/>
    <property type="match status" value="1"/>
</dbReference>
<dbReference type="SMART" id="SM00028">
    <property type="entry name" value="TPR"/>
    <property type="match status" value="6"/>
</dbReference>
<evidence type="ECO:0000256" key="1">
    <source>
        <dbReference type="ARBA" id="ARBA00000085"/>
    </source>
</evidence>
<gene>
    <name evidence="10" type="ordered locus">Celal_4238</name>
</gene>
<dbReference type="InterPro" id="IPR036097">
    <property type="entry name" value="HisK_dim/P_sf"/>
</dbReference>
<dbReference type="InterPro" id="IPR005467">
    <property type="entry name" value="His_kinase_dom"/>
</dbReference>
<dbReference type="PRINTS" id="PR00344">
    <property type="entry name" value="BCTRLSENSOR"/>
</dbReference>
<sequence>MKRPFVLFIFLQFFNPTFTYSQSTQLDSLYSEVHKFQKSENFDTADHNYINLLNLIGKEYYFKNIDSLYYYSQKAQKLSSKTKYVKGSVLALAGISHCQSYKGQNDKAIKSLEKAYAIANETKDSKLQILALNRLGILNYDIGNHAEALKAYLMAIEIATATNDILNLSFVKENIAHLYLAQKDYKQSLTIYKEIQKLNHQLGEDVYKAQSSSNIADLYVKLKDFKNAKIQIDSSITILEENEENDWLAYSYMVKGDMYLKQNRVKLALHWYEKALILHEDLNDDRSKAQLLNSLSEAYLKLYNYTKAEENAIASLEIGKRLSLLDDSKTSNSLLYEINKSNNKVDSALKYHEVYKLLSDSISRKENLNSLGILKTKLEFEKQQKDAKVVNEKAKARQDIYIYLALITLAILALIIFLLRKQSKARNKFNIELRLKTTALEKREEELNAINATKDKLFSIIGHDLRGPINALASVLNMLKEDEITQEEFLEFTPKVKSDVDAISFTLNNLLSWGRTQMTGSKTEPSFFDIHDLVTENIKLLQETAKNKSILITNTTPNNTRIWADINQIDVVIRNLLSNAIKFSYPEGIISVNAIVEDSFLKVSIKDKGVGISTESLDEVFNSKNATLTTTYGTSNEKGTGLGLSLCKEMVNNNGGEIYVESKINEGSIFYFTIPLRENNTK</sequence>
<dbReference type="Gene3D" id="1.25.40.10">
    <property type="entry name" value="Tetratricopeptide repeat domain"/>
    <property type="match status" value="2"/>
</dbReference>
<feature type="domain" description="Histidine kinase" evidence="9">
    <location>
        <begin position="460"/>
        <end position="678"/>
    </location>
</feature>
<evidence type="ECO:0000256" key="6">
    <source>
        <dbReference type="ARBA" id="ARBA00023012"/>
    </source>
</evidence>
<dbReference type="eggNOG" id="COG2205">
    <property type="taxonomic scope" value="Bacteria"/>
</dbReference>
<dbReference type="InterPro" id="IPR036890">
    <property type="entry name" value="HATPase_C_sf"/>
</dbReference>
<evidence type="ECO:0000256" key="2">
    <source>
        <dbReference type="ARBA" id="ARBA00012438"/>
    </source>
</evidence>
<reference evidence="10 11" key="1">
    <citation type="journal article" date="2010" name="Stand. Genomic Sci.">
        <title>Complete genome sequence of Cellulophaga algicola type strain (IC166).</title>
        <authorList>
            <person name="Abt B."/>
            <person name="Lu M."/>
            <person name="Misra M."/>
            <person name="Han C."/>
            <person name="Nolan M."/>
            <person name="Lucas S."/>
            <person name="Hammon N."/>
            <person name="Deshpande S."/>
            <person name="Cheng J.F."/>
            <person name="Tapia R."/>
            <person name="Goodwin L."/>
            <person name="Pitluck S."/>
            <person name="Liolios K."/>
            <person name="Pagani I."/>
            <person name="Ivanova N."/>
            <person name="Mavromatis K."/>
            <person name="Ovchinikova G."/>
            <person name="Pati A."/>
            <person name="Chen A."/>
            <person name="Palaniappan K."/>
            <person name="Land M."/>
            <person name="Hauser L."/>
            <person name="Chang Y.J."/>
            <person name="Jeffries C.D."/>
            <person name="Detter J.C."/>
            <person name="Brambilla E."/>
            <person name="Rohde M."/>
            <person name="Tindall B.J."/>
            <person name="Goker M."/>
            <person name="Woyke T."/>
            <person name="Bristow J."/>
            <person name="Eisen J.A."/>
            <person name="Markowitz V."/>
            <person name="Hugenholtz P."/>
            <person name="Kyrpides N.C."/>
            <person name="Klenk H.P."/>
            <person name="Lapidus A."/>
        </authorList>
    </citation>
    <scope>NUCLEOTIDE SEQUENCE [LARGE SCALE GENOMIC DNA]</scope>
    <source>
        <strain evidence="11">DSM 14237 / IC166 / ACAM 630</strain>
    </source>
</reference>
<dbReference type="Gene3D" id="3.30.565.10">
    <property type="entry name" value="Histidine kinase-like ATPase, C-terminal domain"/>
    <property type="match status" value="1"/>
</dbReference>
<dbReference type="InterPro" id="IPR019734">
    <property type="entry name" value="TPR_rpt"/>
</dbReference>
<feature type="repeat" description="TPR" evidence="7">
    <location>
        <begin position="249"/>
        <end position="282"/>
    </location>
</feature>
<dbReference type="EC" id="2.7.13.3" evidence="2"/>
<keyword evidence="8" id="KW-0812">Transmembrane</keyword>
<dbReference type="Pfam" id="PF13424">
    <property type="entry name" value="TPR_12"/>
    <property type="match status" value="1"/>
</dbReference>
<dbReference type="CDD" id="cd00082">
    <property type="entry name" value="HisKA"/>
    <property type="match status" value="1"/>
</dbReference>
<keyword evidence="8" id="KW-1133">Transmembrane helix</keyword>
<dbReference type="SUPFAM" id="SSF48452">
    <property type="entry name" value="TPR-like"/>
    <property type="match status" value="2"/>
</dbReference>
<dbReference type="Proteomes" id="UP000008634">
    <property type="component" value="Chromosome"/>
</dbReference>
<dbReference type="PANTHER" id="PTHR43711">
    <property type="entry name" value="TWO-COMPONENT HISTIDINE KINASE"/>
    <property type="match status" value="1"/>
</dbReference>
<proteinExistence type="predicted"/>
<evidence type="ECO:0000256" key="7">
    <source>
        <dbReference type="PROSITE-ProRule" id="PRU00339"/>
    </source>
</evidence>
<keyword evidence="6" id="KW-0902">Two-component regulatory system</keyword>
<dbReference type="SUPFAM" id="SSF47384">
    <property type="entry name" value="Homodimeric domain of signal transducing histidine kinase"/>
    <property type="match status" value="1"/>
</dbReference>
<evidence type="ECO:0000313" key="10">
    <source>
        <dbReference type="EMBL" id="ADV51480.1"/>
    </source>
</evidence>
<dbReference type="EMBL" id="CP002453">
    <property type="protein sequence ID" value="ADV51480.1"/>
    <property type="molecule type" value="Genomic_DNA"/>
</dbReference>
<dbReference type="InterPro" id="IPR003594">
    <property type="entry name" value="HATPase_dom"/>
</dbReference>
<dbReference type="InterPro" id="IPR004358">
    <property type="entry name" value="Sig_transdc_His_kin-like_C"/>
</dbReference>
<feature type="transmembrane region" description="Helical" evidence="8">
    <location>
        <begin position="400"/>
        <end position="419"/>
    </location>
</feature>
<keyword evidence="4" id="KW-0808">Transferase</keyword>
<dbReference type="RefSeq" id="WP_013552928.1">
    <property type="nucleotide sequence ID" value="NC_014934.1"/>
</dbReference>
<dbReference type="HOGENOM" id="CLU_000445_114_67_10"/>
<dbReference type="Gene3D" id="1.10.287.130">
    <property type="match status" value="1"/>
</dbReference>
<dbReference type="KEGG" id="cao:Celal_4238"/>
<keyword evidence="7" id="KW-0802">TPR repeat</keyword>
<keyword evidence="5 10" id="KW-0418">Kinase</keyword>
<dbReference type="InterPro" id="IPR011990">
    <property type="entry name" value="TPR-like_helical_dom_sf"/>
</dbReference>
<evidence type="ECO:0000256" key="3">
    <source>
        <dbReference type="ARBA" id="ARBA00022553"/>
    </source>
</evidence>
<accession>E6X497</accession>
<dbReference type="PROSITE" id="PS50109">
    <property type="entry name" value="HIS_KIN"/>
    <property type="match status" value="1"/>
</dbReference>
<dbReference type="SMART" id="SM00387">
    <property type="entry name" value="HATPase_c"/>
    <property type="match status" value="1"/>
</dbReference>
<dbReference type="SUPFAM" id="SSF55874">
    <property type="entry name" value="ATPase domain of HSP90 chaperone/DNA topoisomerase II/histidine kinase"/>
    <property type="match status" value="1"/>
</dbReference>
<dbReference type="STRING" id="688270.Celal_4238"/>
<evidence type="ECO:0000259" key="9">
    <source>
        <dbReference type="PROSITE" id="PS50109"/>
    </source>
</evidence>